<dbReference type="Pfam" id="PF11769">
    <property type="entry name" value="DUF3313"/>
    <property type="match status" value="1"/>
</dbReference>
<evidence type="ECO:0000313" key="3">
    <source>
        <dbReference type="Proteomes" id="UP001143307"/>
    </source>
</evidence>
<proteinExistence type="predicted"/>
<dbReference type="PROSITE" id="PS51257">
    <property type="entry name" value="PROKAR_LIPOPROTEIN"/>
    <property type="match status" value="1"/>
</dbReference>
<dbReference type="EMBL" id="SHNP01000005">
    <property type="protein sequence ID" value="MCX2974895.1"/>
    <property type="molecule type" value="Genomic_DNA"/>
</dbReference>
<protein>
    <submittedName>
        <fullName evidence="2">DUF3313 family protein</fullName>
    </submittedName>
</protein>
<accession>A0ABT3SY91</accession>
<dbReference type="InterPro" id="IPR021747">
    <property type="entry name" value="DUF3313"/>
</dbReference>
<reference evidence="2" key="1">
    <citation type="submission" date="2019-02" db="EMBL/GenBank/DDBJ databases">
        <authorList>
            <person name="Li S.-H."/>
        </authorList>
    </citation>
    <scope>NUCLEOTIDE SEQUENCE</scope>
    <source>
        <strain evidence="2">IMCC8485</strain>
    </source>
</reference>
<comment type="caution">
    <text evidence="2">The sequence shown here is derived from an EMBL/GenBank/DDBJ whole genome shotgun (WGS) entry which is preliminary data.</text>
</comment>
<evidence type="ECO:0000256" key="1">
    <source>
        <dbReference type="SAM" id="SignalP"/>
    </source>
</evidence>
<organism evidence="2 3">
    <name type="scientific">Candidatus Seongchinamella marina</name>
    <dbReference type="NCBI Taxonomy" id="2518990"/>
    <lineage>
        <taxon>Bacteria</taxon>
        <taxon>Pseudomonadati</taxon>
        <taxon>Pseudomonadota</taxon>
        <taxon>Gammaproteobacteria</taxon>
        <taxon>Cellvibrionales</taxon>
        <taxon>Halieaceae</taxon>
        <taxon>Seongchinamella</taxon>
    </lineage>
</organism>
<keyword evidence="1" id="KW-0732">Signal</keyword>
<evidence type="ECO:0000313" key="2">
    <source>
        <dbReference type="EMBL" id="MCX2974895.1"/>
    </source>
</evidence>
<feature type="signal peptide" evidence="1">
    <location>
        <begin position="1"/>
        <end position="19"/>
    </location>
</feature>
<name>A0ABT3SY91_9GAMM</name>
<gene>
    <name evidence="2" type="ORF">EYC87_14980</name>
</gene>
<dbReference type="Proteomes" id="UP001143307">
    <property type="component" value="Unassembled WGS sequence"/>
</dbReference>
<keyword evidence="3" id="KW-1185">Reference proteome</keyword>
<feature type="chain" id="PRO_5046278392" evidence="1">
    <location>
        <begin position="20"/>
        <end position="222"/>
    </location>
</feature>
<sequence length="222" mass="24328">MMNRFIVLLLSGLFLTACASNQPEPVSQDGLVLQQGTKFQEVYLLPAAELGSYKSIGVEACSVSFRKNWLRDQNNNRLDLSSRVTQQDVSSMKSALGDACSDHFSQALLADPAYDIVDQFDKGEAVLIVRPSIINLDVNAPDTMSPGMNRSYTTSAGEMTLALELVDGTTGQVLARARDRRRGTDYGTFQWTNGVTNKAEADRTLTRWAGLLRKGLDEATGR</sequence>